<feature type="compositionally biased region" description="Basic residues" evidence="1">
    <location>
        <begin position="22"/>
        <end position="44"/>
    </location>
</feature>
<protein>
    <submittedName>
        <fullName evidence="2">Uncharacterized protein</fullName>
    </submittedName>
</protein>
<feature type="region of interest" description="Disordered" evidence="1">
    <location>
        <begin position="112"/>
        <end position="177"/>
    </location>
</feature>
<evidence type="ECO:0000313" key="2">
    <source>
        <dbReference type="EMBL" id="KHJ89494.1"/>
    </source>
</evidence>
<sequence>KPPASATNRSKSHSSHSSTSSKSRHKRKKKGKKPGRPPKPLKARKSLEPIGATPREKLDMIKKGMKRDSDVYPTLDDVPSDWDDEKKSTISKLKPKEQPLNKKELLIALGAKHQESAYPTLDDVASDWGSKEDEPTKKEAEEKRDAGNKEEVDFELELLESDRKPDHMKKRTARRKK</sequence>
<dbReference type="AlphaFoldDB" id="A0A0B1SWZ6"/>
<dbReference type="OrthoDB" id="5872774at2759"/>
<name>A0A0B1SWZ6_OESDE</name>
<evidence type="ECO:0000256" key="1">
    <source>
        <dbReference type="SAM" id="MobiDB-lite"/>
    </source>
</evidence>
<dbReference type="Proteomes" id="UP000053660">
    <property type="component" value="Unassembled WGS sequence"/>
</dbReference>
<reference evidence="2 3" key="1">
    <citation type="submission" date="2014-03" db="EMBL/GenBank/DDBJ databases">
        <title>Draft genome of the hookworm Oesophagostomum dentatum.</title>
        <authorList>
            <person name="Mitreva M."/>
        </authorList>
    </citation>
    <scope>NUCLEOTIDE SEQUENCE [LARGE SCALE GENOMIC DNA]</scope>
    <source>
        <strain evidence="2 3">OD-Hann</strain>
    </source>
</reference>
<feature type="compositionally biased region" description="Basic and acidic residues" evidence="1">
    <location>
        <begin position="54"/>
        <end position="70"/>
    </location>
</feature>
<feature type="compositionally biased region" description="Basic residues" evidence="1">
    <location>
        <begin position="166"/>
        <end position="177"/>
    </location>
</feature>
<feature type="region of interest" description="Disordered" evidence="1">
    <location>
        <begin position="1"/>
        <end position="96"/>
    </location>
</feature>
<accession>A0A0B1SWZ6</accession>
<proteinExistence type="predicted"/>
<dbReference type="EMBL" id="KN554136">
    <property type="protein sequence ID" value="KHJ89494.1"/>
    <property type="molecule type" value="Genomic_DNA"/>
</dbReference>
<evidence type="ECO:0000313" key="3">
    <source>
        <dbReference type="Proteomes" id="UP000053660"/>
    </source>
</evidence>
<gene>
    <name evidence="2" type="ORF">OESDEN_10679</name>
</gene>
<feature type="compositionally biased region" description="Basic and acidic residues" evidence="1">
    <location>
        <begin position="129"/>
        <end position="151"/>
    </location>
</feature>
<feature type="compositionally biased region" description="Basic and acidic residues" evidence="1">
    <location>
        <begin position="84"/>
        <end position="96"/>
    </location>
</feature>
<feature type="non-terminal residue" evidence="2">
    <location>
        <position position="1"/>
    </location>
</feature>
<organism evidence="2 3">
    <name type="scientific">Oesophagostomum dentatum</name>
    <name type="common">Nodular worm</name>
    <dbReference type="NCBI Taxonomy" id="61180"/>
    <lineage>
        <taxon>Eukaryota</taxon>
        <taxon>Metazoa</taxon>
        <taxon>Ecdysozoa</taxon>
        <taxon>Nematoda</taxon>
        <taxon>Chromadorea</taxon>
        <taxon>Rhabditida</taxon>
        <taxon>Rhabditina</taxon>
        <taxon>Rhabditomorpha</taxon>
        <taxon>Strongyloidea</taxon>
        <taxon>Strongylidae</taxon>
        <taxon>Oesophagostomum</taxon>
    </lineage>
</organism>
<keyword evidence="3" id="KW-1185">Reference proteome</keyword>